<dbReference type="STRING" id="526222.Desal_3099"/>
<dbReference type="ESTHER" id="desad-c6c1h5">
    <property type="family name" value="abh_upf00227"/>
</dbReference>
<keyword evidence="2" id="KW-1185">Reference proteome</keyword>
<protein>
    <recommendedName>
        <fullName evidence="3">Esterase</fullName>
    </recommendedName>
</protein>
<accession>C6C1H5</accession>
<gene>
    <name evidence="1" type="ordered locus">Desal_3099</name>
</gene>
<dbReference type="SUPFAM" id="SSF53474">
    <property type="entry name" value="alpha/beta-Hydrolases"/>
    <property type="match status" value="1"/>
</dbReference>
<dbReference type="PANTHER" id="PTHR35602">
    <property type="entry name" value="ESTERASE YQIA-RELATED"/>
    <property type="match status" value="1"/>
</dbReference>
<name>C6C1H5_MARSD</name>
<dbReference type="Proteomes" id="UP000002601">
    <property type="component" value="Chromosome"/>
</dbReference>
<organism evidence="1 2">
    <name type="scientific">Maridesulfovibrio salexigens (strain ATCC 14822 / DSM 2638 / NCIMB 8403 / VKM B-1763)</name>
    <name type="common">Desulfovibrio salexigens</name>
    <dbReference type="NCBI Taxonomy" id="526222"/>
    <lineage>
        <taxon>Bacteria</taxon>
        <taxon>Pseudomonadati</taxon>
        <taxon>Thermodesulfobacteriota</taxon>
        <taxon>Desulfovibrionia</taxon>
        <taxon>Desulfovibrionales</taxon>
        <taxon>Desulfovibrionaceae</taxon>
        <taxon>Maridesulfovibrio</taxon>
    </lineage>
</organism>
<dbReference type="PANTHER" id="PTHR35602:SF3">
    <property type="entry name" value="ESTERASE YQIA"/>
    <property type="match status" value="1"/>
</dbReference>
<dbReference type="InterPro" id="IPR008886">
    <property type="entry name" value="UPF0227/Esterase_YqiA"/>
</dbReference>
<proteinExistence type="predicted"/>
<dbReference type="Gene3D" id="3.40.50.1820">
    <property type="entry name" value="alpha/beta hydrolase"/>
    <property type="match status" value="1"/>
</dbReference>
<dbReference type="HOGENOM" id="CLU_090996_0_0_7"/>
<evidence type="ECO:0008006" key="3">
    <source>
        <dbReference type="Google" id="ProtNLM"/>
    </source>
</evidence>
<dbReference type="RefSeq" id="WP_015852966.1">
    <property type="nucleotide sequence ID" value="NC_012881.1"/>
</dbReference>
<dbReference type="Pfam" id="PF05728">
    <property type="entry name" value="UPF0227"/>
    <property type="match status" value="1"/>
</dbReference>
<dbReference type="AlphaFoldDB" id="C6C1H5"/>
<dbReference type="eggNOG" id="COG3150">
    <property type="taxonomic scope" value="Bacteria"/>
</dbReference>
<evidence type="ECO:0000313" key="2">
    <source>
        <dbReference type="Proteomes" id="UP000002601"/>
    </source>
</evidence>
<evidence type="ECO:0000313" key="1">
    <source>
        <dbReference type="EMBL" id="ACS81150.1"/>
    </source>
</evidence>
<dbReference type="OrthoDB" id="9814831at2"/>
<dbReference type="InterPro" id="IPR029058">
    <property type="entry name" value="AB_hydrolase_fold"/>
</dbReference>
<sequence>MKNIFLNIHGFGSSGANSKAAALSENFPEHELISPDLPPDPIESLEIIETIVLENMNRPLVLQGSSMGGLYSLIMHFRHSVPALLINPALTPAALVRNRLGDTYEFANGDSILISEDHVNRFAEVEDELNRGIAEKGVRSGEVLALIGEQDELLDQKIMKSILRKAGADIISYNTDHRFEGYEQTCRHDIKVREFLLNLRD</sequence>
<dbReference type="KEGG" id="dsa:Desal_3099"/>
<reference evidence="1 2" key="1">
    <citation type="submission" date="2009-06" db="EMBL/GenBank/DDBJ databases">
        <title>Complete sequence of Desulfovibrio salexigens DSM 2638.</title>
        <authorList>
            <consortium name="US DOE Joint Genome Institute"/>
            <person name="Lucas S."/>
            <person name="Copeland A."/>
            <person name="Lapidus A."/>
            <person name="Glavina del Rio T."/>
            <person name="Tice H."/>
            <person name="Bruce D."/>
            <person name="Goodwin L."/>
            <person name="Pitluck S."/>
            <person name="Munk A.C."/>
            <person name="Brettin T."/>
            <person name="Detter J.C."/>
            <person name="Han C."/>
            <person name="Tapia R."/>
            <person name="Larimer F."/>
            <person name="Land M."/>
            <person name="Hauser L."/>
            <person name="Kyrpides N."/>
            <person name="Anderson I."/>
            <person name="Wall J.D."/>
            <person name="Arkin A.P."/>
            <person name="Dehal P."/>
            <person name="Chivian D."/>
            <person name="Giles B."/>
            <person name="Hazen T.C."/>
        </authorList>
    </citation>
    <scope>NUCLEOTIDE SEQUENCE [LARGE SCALE GENOMIC DNA]</scope>
    <source>
        <strain evidence="2">ATCC 14822 / DSM 2638 / NCIMB 8403 / VKM B-1763</strain>
    </source>
</reference>
<dbReference type="EMBL" id="CP001649">
    <property type="protein sequence ID" value="ACS81150.1"/>
    <property type="molecule type" value="Genomic_DNA"/>
</dbReference>